<organism evidence="2 3">
    <name type="scientific">Stylophora pistillata</name>
    <name type="common">Smooth cauliflower coral</name>
    <dbReference type="NCBI Taxonomy" id="50429"/>
    <lineage>
        <taxon>Eukaryota</taxon>
        <taxon>Metazoa</taxon>
        <taxon>Cnidaria</taxon>
        <taxon>Anthozoa</taxon>
        <taxon>Hexacorallia</taxon>
        <taxon>Scleractinia</taxon>
        <taxon>Astrocoeniina</taxon>
        <taxon>Pocilloporidae</taxon>
        <taxon>Stylophora</taxon>
    </lineage>
</organism>
<dbReference type="InterPro" id="IPR003652">
    <property type="entry name" value="Ataxin_AXH_dom"/>
</dbReference>
<keyword evidence="3" id="KW-1185">Reference proteome</keyword>
<dbReference type="PROSITE" id="PS51148">
    <property type="entry name" value="AXH"/>
    <property type="match status" value="1"/>
</dbReference>
<feature type="domain" description="AXH" evidence="1">
    <location>
        <begin position="81"/>
        <end position="121"/>
    </location>
</feature>
<gene>
    <name evidence="2" type="ORF">AWC38_SpisGene23447</name>
</gene>
<name>A0A2B4R7V3_STYPI</name>
<proteinExistence type="predicted"/>
<accession>A0A2B4R7V3</accession>
<dbReference type="EMBL" id="LSMT01001286">
    <property type="protein sequence ID" value="PFX12570.1"/>
    <property type="molecule type" value="Genomic_DNA"/>
</dbReference>
<protein>
    <recommendedName>
        <fullName evidence="1">AXH domain-containing protein</fullName>
    </recommendedName>
</protein>
<evidence type="ECO:0000259" key="1">
    <source>
        <dbReference type="PROSITE" id="PS51148"/>
    </source>
</evidence>
<dbReference type="GO" id="GO:0003723">
    <property type="term" value="F:RNA binding"/>
    <property type="evidence" value="ECO:0007669"/>
    <property type="project" value="InterPro"/>
</dbReference>
<evidence type="ECO:0000313" key="2">
    <source>
        <dbReference type="EMBL" id="PFX12570.1"/>
    </source>
</evidence>
<dbReference type="AlphaFoldDB" id="A0A2B4R7V3"/>
<evidence type="ECO:0000313" key="3">
    <source>
        <dbReference type="Proteomes" id="UP000225706"/>
    </source>
</evidence>
<comment type="caution">
    <text evidence="2">The sequence shown here is derived from an EMBL/GenBank/DDBJ whole genome shotgun (WGS) entry which is preliminary data.</text>
</comment>
<dbReference type="Proteomes" id="UP000225706">
    <property type="component" value="Unassembled WGS sequence"/>
</dbReference>
<reference evidence="3" key="1">
    <citation type="journal article" date="2017" name="bioRxiv">
        <title>Comparative analysis of the genomes of Stylophora pistillata and Acropora digitifera provides evidence for extensive differences between species of corals.</title>
        <authorList>
            <person name="Voolstra C.R."/>
            <person name="Li Y."/>
            <person name="Liew Y.J."/>
            <person name="Baumgarten S."/>
            <person name="Zoccola D."/>
            <person name="Flot J.-F."/>
            <person name="Tambutte S."/>
            <person name="Allemand D."/>
            <person name="Aranda M."/>
        </authorList>
    </citation>
    <scope>NUCLEOTIDE SEQUENCE [LARGE SCALE GENOMIC DNA]</scope>
</reference>
<sequence length="121" mass="13375">MQTPVKVVYPSDISEITTEEPLKQLTHLVESIKPDVPQPIQQQPIPQPPPSEEVNVLEEGEIPKEGNYQYATLEELLASVGAGYPCPIHNSDFQEGLQIAHAMGNATKLEELSKEDIFQIA</sequence>